<keyword evidence="2" id="KW-1185">Reference proteome</keyword>
<organism evidence="1 2">
    <name type="scientific">Coemansia furcata</name>
    <dbReference type="NCBI Taxonomy" id="417177"/>
    <lineage>
        <taxon>Eukaryota</taxon>
        <taxon>Fungi</taxon>
        <taxon>Fungi incertae sedis</taxon>
        <taxon>Zoopagomycota</taxon>
        <taxon>Kickxellomycotina</taxon>
        <taxon>Kickxellomycetes</taxon>
        <taxon>Kickxellales</taxon>
        <taxon>Kickxellaceae</taxon>
        <taxon>Coemansia</taxon>
    </lineage>
</organism>
<proteinExistence type="predicted"/>
<accession>A0ACC1L5A4</accession>
<comment type="caution">
    <text evidence="1">The sequence shown here is derived from an EMBL/GenBank/DDBJ whole genome shotgun (WGS) entry which is preliminary data.</text>
</comment>
<evidence type="ECO:0000313" key="2">
    <source>
        <dbReference type="Proteomes" id="UP001140096"/>
    </source>
</evidence>
<evidence type="ECO:0000313" key="1">
    <source>
        <dbReference type="EMBL" id="KAJ2800743.1"/>
    </source>
</evidence>
<name>A0ACC1L5A4_9FUNG</name>
<protein>
    <submittedName>
        <fullName evidence="1">Uncharacterized protein</fullName>
    </submittedName>
</protein>
<dbReference type="Proteomes" id="UP001140096">
    <property type="component" value="Unassembled WGS sequence"/>
</dbReference>
<reference evidence="1" key="1">
    <citation type="submission" date="2022-07" db="EMBL/GenBank/DDBJ databases">
        <title>Phylogenomic reconstructions and comparative analyses of Kickxellomycotina fungi.</title>
        <authorList>
            <person name="Reynolds N.K."/>
            <person name="Stajich J.E."/>
            <person name="Barry K."/>
            <person name="Grigoriev I.V."/>
            <person name="Crous P."/>
            <person name="Smith M.E."/>
        </authorList>
    </citation>
    <scope>NUCLEOTIDE SEQUENCE</scope>
    <source>
        <strain evidence="1">CBS 102833</strain>
    </source>
</reference>
<sequence>MAGNQTTEAGLFKVPALPQRKVDEYPPLNYEAPSDASQPRHQFTMDVIKDGSFMDTFIIPLERSYSTFGRLPICDYSMDHVSISRYHAVLQFTADQPLPTIVDLGSSHGTFVNKQQIRSRIPQTLCIGDQIRFGASSRVWILGSSDPIEPPLADGDKERKPADKSVEYRGDPVKYLKSVLRDIGHEYCPETPARNEDAAKQSRLIAVRIGLPMVDESGDTVYATAQAPSQLEAEKQACLLALEELDKHGYLDTQSGYQMDDDGDQEKQTSNNDVETFDTLTHKLRLVREDICRIKGELDTALQPDEEEEDVDDVLDAYMSTLARGEKLDSQKKLSAKLEDLIAQESRLDALLKIVAPDNIDSLPSPTKPTHVVADPVKTAPVKTAPLATTATKPTAQSAKRRVHSPPRKDPSEITLPAKHAKTNIDDDANVSWQPPSNQSGDGRTSLNDKYGY</sequence>
<gene>
    <name evidence="1" type="ORF">H4S07_005107</name>
</gene>
<dbReference type="EMBL" id="JANBUP010002348">
    <property type="protein sequence ID" value="KAJ2800743.1"/>
    <property type="molecule type" value="Genomic_DNA"/>
</dbReference>